<dbReference type="SMART" id="SM01058">
    <property type="entry name" value="CarD_TRCF"/>
    <property type="match status" value="1"/>
</dbReference>
<keyword evidence="3" id="KW-1185">Reference proteome</keyword>
<dbReference type="Gene3D" id="1.20.58.1290">
    <property type="entry name" value="CarD-like, C-terminal domain"/>
    <property type="match status" value="1"/>
</dbReference>
<accession>A0ABS4K8L7</accession>
<evidence type="ECO:0000313" key="3">
    <source>
        <dbReference type="Proteomes" id="UP001519308"/>
    </source>
</evidence>
<protein>
    <submittedName>
        <fullName evidence="2">CarD family transcriptional regulator</fullName>
    </submittedName>
</protein>
<dbReference type="SUPFAM" id="SSF141259">
    <property type="entry name" value="CarD-like"/>
    <property type="match status" value="1"/>
</dbReference>
<dbReference type="InterPro" id="IPR052531">
    <property type="entry name" value="CarD-like_regulator"/>
</dbReference>
<comment type="caution">
    <text evidence="2">The sequence shown here is derived from an EMBL/GenBank/DDBJ whole genome shotgun (WGS) entry which is preliminary data.</text>
</comment>
<gene>
    <name evidence="2" type="ORF">J2Z44_003527</name>
</gene>
<dbReference type="InterPro" id="IPR042215">
    <property type="entry name" value="CarD-like_C"/>
</dbReference>
<dbReference type="Proteomes" id="UP001519308">
    <property type="component" value="Unassembled WGS sequence"/>
</dbReference>
<dbReference type="Pfam" id="PF02559">
    <property type="entry name" value="CarD_TRCF_RID"/>
    <property type="match status" value="1"/>
</dbReference>
<evidence type="ECO:0000259" key="1">
    <source>
        <dbReference type="SMART" id="SM01058"/>
    </source>
</evidence>
<dbReference type="InterPro" id="IPR036101">
    <property type="entry name" value="CarD-like/TRCF_RID_sf"/>
</dbReference>
<proteinExistence type="predicted"/>
<name>A0ABS4K8L7_9CLOT</name>
<reference evidence="2 3" key="1">
    <citation type="submission" date="2021-03" db="EMBL/GenBank/DDBJ databases">
        <title>Genomic Encyclopedia of Type Strains, Phase IV (KMG-IV): sequencing the most valuable type-strain genomes for metagenomic binning, comparative biology and taxonomic classification.</title>
        <authorList>
            <person name="Goeker M."/>
        </authorList>
    </citation>
    <scope>NUCLEOTIDE SEQUENCE [LARGE SCALE GENOMIC DNA]</scope>
    <source>
        <strain evidence="2 3">DSM 28650</strain>
    </source>
</reference>
<dbReference type="InterPro" id="IPR003711">
    <property type="entry name" value="CarD-like/TRCF_RID"/>
</dbReference>
<dbReference type="PANTHER" id="PTHR38447:SF1">
    <property type="entry name" value="RNA POLYMERASE-BINDING TRANSCRIPTION FACTOR CARD"/>
    <property type="match status" value="1"/>
</dbReference>
<dbReference type="Gene3D" id="2.40.10.170">
    <property type="match status" value="1"/>
</dbReference>
<dbReference type="EMBL" id="JAGGLL010000035">
    <property type="protein sequence ID" value="MBP2023685.1"/>
    <property type="molecule type" value="Genomic_DNA"/>
</dbReference>
<evidence type="ECO:0000313" key="2">
    <source>
        <dbReference type="EMBL" id="MBP2023685.1"/>
    </source>
</evidence>
<dbReference type="InterPro" id="IPR048792">
    <property type="entry name" value="CarD_C"/>
</dbReference>
<dbReference type="PANTHER" id="PTHR38447">
    <property type="entry name" value="TRANSCRIPTION FACTOR YDEB-RELATED"/>
    <property type="match status" value="1"/>
</dbReference>
<sequence>MFNIGELIIYSGHGICKIDEICENTISGITKKYYVLHPLESAELKISTPVDNDKVKMLEIIHKDEAEEILESFKQTGVTWVELTSHREQLYSEIVKEGNRREIAKVVNTLLRKKLKTEAKGKKLYEQDRRLLEFIQRILFSELAMSLNTTYKEIYDKIIVNITISQQ</sequence>
<dbReference type="RefSeq" id="WP_021284300.1">
    <property type="nucleotide sequence ID" value="NZ_JAGGLL010000035.1"/>
</dbReference>
<feature type="domain" description="CarD-like/TRCF RNAP-interacting" evidence="1">
    <location>
        <begin position="1"/>
        <end position="111"/>
    </location>
</feature>
<organism evidence="2 3">
    <name type="scientific">Clostridium punense</name>
    <dbReference type="NCBI Taxonomy" id="1054297"/>
    <lineage>
        <taxon>Bacteria</taxon>
        <taxon>Bacillati</taxon>
        <taxon>Bacillota</taxon>
        <taxon>Clostridia</taxon>
        <taxon>Eubacteriales</taxon>
        <taxon>Clostridiaceae</taxon>
        <taxon>Clostridium</taxon>
    </lineage>
</organism>
<dbReference type="Pfam" id="PF21095">
    <property type="entry name" value="CarD_C"/>
    <property type="match status" value="1"/>
</dbReference>